<evidence type="ECO:0000256" key="5">
    <source>
        <dbReference type="ARBA" id="ARBA00023295"/>
    </source>
</evidence>
<feature type="signal peptide" evidence="7">
    <location>
        <begin position="1"/>
        <end position="18"/>
    </location>
</feature>
<dbReference type="GO" id="GO:0004558">
    <property type="term" value="F:alpha-1,4-glucosidase activity"/>
    <property type="evidence" value="ECO:0007669"/>
    <property type="project" value="UniProtKB-EC"/>
</dbReference>
<reference evidence="10" key="5">
    <citation type="submission" date="2021-01" db="UniProtKB">
        <authorList>
            <consortium name="EnsemblMetazoa"/>
        </authorList>
    </citation>
    <scope>IDENTIFICATION</scope>
    <source>
        <strain evidence="10">DH4</strain>
    </source>
</reference>
<accession>Q25BT8</accession>
<proteinExistence type="inferred from homology"/>
<dbReference type="OrthoDB" id="1740265at2759"/>
<dbReference type="STRING" id="7460.Q25BT8"/>
<evidence type="ECO:0000256" key="3">
    <source>
        <dbReference type="ARBA" id="ARBA00012741"/>
    </source>
</evidence>
<dbReference type="CTD" id="409889"/>
<keyword evidence="5 9" id="KW-0326">Glycosidase</keyword>
<dbReference type="InterPro" id="IPR045857">
    <property type="entry name" value="O16G_dom_2"/>
</dbReference>
<evidence type="ECO:0000256" key="2">
    <source>
        <dbReference type="ARBA" id="ARBA00008061"/>
    </source>
</evidence>
<dbReference type="EMBL" id="AB253415">
    <property type="protein sequence ID" value="BAE86926.1"/>
    <property type="molecule type" value="Genomic_DNA"/>
</dbReference>
<dbReference type="HOGENOM" id="CLU_006462_2_3_1"/>
<feature type="domain" description="Glycosyl hydrolase family 13 catalytic" evidence="8">
    <location>
        <begin position="32"/>
        <end position="442"/>
    </location>
</feature>
<name>A0A8U1BZI5_APIME</name>
<evidence type="ECO:0000313" key="11">
    <source>
        <dbReference type="Proteomes" id="UP000005203"/>
    </source>
</evidence>
<reference evidence="12" key="4">
    <citation type="journal article" date="2014" name="BMC Genomics">
        <title>Differential expression of endogenous plant cell wall degrading enzyme genes in the stick insect (Phasmatodea) midgut.</title>
        <authorList>
            <person name="Shelomi M."/>
            <person name="Jasper W.C."/>
            <person name="Atallah J."/>
            <person name="Kimsey L.S."/>
            <person name="Johnson B.R."/>
        </authorList>
    </citation>
    <scope>NUCLEOTIDE SEQUENCE</scope>
</reference>
<dbReference type="EC" id="3.2.1.20" evidence="3"/>
<evidence type="ECO:0000259" key="8">
    <source>
        <dbReference type="SMART" id="SM00642"/>
    </source>
</evidence>
<dbReference type="SUPFAM" id="SSF51445">
    <property type="entry name" value="(Trans)glycosidases"/>
    <property type="match status" value="1"/>
</dbReference>
<reference evidence="12" key="6">
    <citation type="submission" date="2025-04" db="UniProtKB">
        <authorList>
            <consortium name="RefSeq"/>
        </authorList>
    </citation>
    <scope>IDENTIFICATION</scope>
</reference>
<dbReference type="OMA" id="STYHYWA"/>
<evidence type="ECO:0000256" key="1">
    <source>
        <dbReference type="ARBA" id="ARBA00001657"/>
    </source>
</evidence>
<evidence type="ECO:0000256" key="7">
    <source>
        <dbReference type="SAM" id="SignalP"/>
    </source>
</evidence>
<protein>
    <recommendedName>
        <fullName evidence="3">alpha-glucosidase</fullName>
        <ecNumber evidence="3">3.2.1.20</ecNumber>
    </recommendedName>
</protein>
<dbReference type="Gene3D" id="3.90.400.10">
    <property type="entry name" value="Oligo-1,6-glucosidase, Domain 2"/>
    <property type="match status" value="1"/>
</dbReference>
<dbReference type="SMR" id="A0A8U1BZI5"/>
<dbReference type="KEGG" id="ame:409889"/>
<comment type="catalytic activity">
    <reaction evidence="1">
        <text>Hydrolysis of terminal, non-reducing (1-&gt;4)-linked alpha-D-glucose residues with release of alpha-D-glucose.</text>
        <dbReference type="EC" id="3.2.1.20"/>
    </reaction>
</comment>
<accession>A0A8B6WZ65</accession>
<dbReference type="PANTHER" id="PTHR10357">
    <property type="entry name" value="ALPHA-AMYLASE FAMILY MEMBER"/>
    <property type="match status" value="1"/>
</dbReference>
<evidence type="ECO:0000313" key="9">
    <source>
        <dbReference type="EMBL" id="BAE86926.1"/>
    </source>
</evidence>
<dbReference type="SMART" id="SM00642">
    <property type="entry name" value="Aamy"/>
    <property type="match status" value="1"/>
</dbReference>
<comment type="similarity">
    <text evidence="2">Belongs to the glycosyl hydrolase 13 family.</text>
</comment>
<keyword evidence="6" id="KW-0472">Membrane</keyword>
<keyword evidence="4" id="KW-0325">Glycoprotein</keyword>
<keyword evidence="6" id="KW-0812">Transmembrane</keyword>
<dbReference type="RefSeq" id="NP_001035326.1">
    <property type="nucleotide sequence ID" value="NM_001040236.1"/>
</dbReference>
<dbReference type="PaxDb" id="7460-GB43248-PA"/>
<reference evidence="12" key="2">
    <citation type="journal article" date="2006" name="Nature">
        <title>Insights into social insects from the genome of the honeybee Apis mellifera.</title>
        <authorList>
            <consortium name="Honeybee Genome Sequencing Consortium"/>
        </authorList>
    </citation>
    <scope>NUCLEOTIDE SEQUENCE</scope>
</reference>
<reference evidence="12" key="1">
    <citation type="journal article" date="2004" name="Biosci. Biotechnol. Biochem.">
        <title>Localization of alpha-glucosidases I, II, and III in organs of European honeybees, Apis mellifera L., and the origin of alpha-glucosidase in honey.</title>
        <authorList>
            <person name="Kubota M."/>
            <person name="Tsuji M."/>
            <person name="Nishimoto M."/>
            <person name="Wongchawalit J."/>
            <person name="Okuyama M."/>
            <person name="Mori H."/>
            <person name="Matsui H."/>
            <person name="Surarit R."/>
            <person name="Svasti J."/>
            <person name="Kimura A."/>
            <person name="Chiba S."/>
        </authorList>
    </citation>
    <scope>NUCLEOTIDE SEQUENCE</scope>
</reference>
<evidence type="ECO:0000313" key="12">
    <source>
        <dbReference type="RefSeq" id="NP_001035326.1"/>
    </source>
</evidence>
<dbReference type="FunFam" id="3.90.400.10:FF:000001">
    <property type="entry name" value="Maltase A3, isoform A"/>
    <property type="match status" value="1"/>
</dbReference>
<organism evidence="9">
    <name type="scientific">Apis mellifera</name>
    <name type="common">Honeybee</name>
    <dbReference type="NCBI Taxonomy" id="7460"/>
    <lineage>
        <taxon>Eukaryota</taxon>
        <taxon>Metazoa</taxon>
        <taxon>Ecdysozoa</taxon>
        <taxon>Arthropoda</taxon>
        <taxon>Hexapoda</taxon>
        <taxon>Insecta</taxon>
        <taxon>Pterygota</taxon>
        <taxon>Neoptera</taxon>
        <taxon>Endopterygota</taxon>
        <taxon>Hymenoptera</taxon>
        <taxon>Apocrita</taxon>
        <taxon>Aculeata</taxon>
        <taxon>Apoidea</taxon>
        <taxon>Anthophila</taxon>
        <taxon>Apidae</taxon>
        <taxon>Apis</taxon>
    </lineage>
</organism>
<dbReference type="EnsemblMetazoa" id="NM_001040236">
    <property type="protein sequence ID" value="NP_001035326"/>
    <property type="gene ID" value="GeneID_409889"/>
</dbReference>
<feature type="transmembrane region" description="Helical" evidence="6">
    <location>
        <begin position="569"/>
        <end position="586"/>
    </location>
</feature>
<keyword evidence="11" id="KW-1185">Reference proteome</keyword>
<gene>
    <name evidence="9" type="primary">hbg1</name>
    <name evidence="10" type="synonym">409889</name>
    <name evidence="12" type="synonym">AGLU2</name>
    <name evidence="12" type="synonym">Hbg1</name>
</gene>
<accession>A0A8U1BZI5</accession>
<dbReference type="eggNOG" id="KOG0471">
    <property type="taxonomic scope" value="Eukaryota"/>
</dbReference>
<dbReference type="Proteomes" id="UP000005203">
    <property type="component" value="Linkage group LG6"/>
</dbReference>
<dbReference type="AlphaFoldDB" id="A0A8U1BZI5"/>
<evidence type="ECO:0000256" key="4">
    <source>
        <dbReference type="ARBA" id="ARBA00023180"/>
    </source>
</evidence>
<keyword evidence="7 12" id="KW-0732">Signal</keyword>
<dbReference type="Pfam" id="PF00128">
    <property type="entry name" value="Alpha-amylase"/>
    <property type="match status" value="1"/>
</dbReference>
<dbReference type="CAZy" id="GH13">
    <property type="family name" value="Glycoside Hydrolase Family 13"/>
</dbReference>
<feature type="chain" id="PRO_5035544047" description="alpha-glucosidase" evidence="7 12">
    <location>
        <begin position="19"/>
        <end position="588"/>
    </location>
</feature>
<dbReference type="Gene3D" id="3.20.20.80">
    <property type="entry name" value="Glycosidases"/>
    <property type="match status" value="1"/>
</dbReference>
<dbReference type="GO" id="GO:0005975">
    <property type="term" value="P:carbohydrate metabolic process"/>
    <property type="evidence" value="ECO:0007669"/>
    <property type="project" value="InterPro"/>
</dbReference>
<keyword evidence="9" id="KW-0378">Hydrolase</keyword>
<sequence length="588" mass="67357">MKSLVVVVLLLAVGLGAGQNNKGWWKNAIFYQVYPRSFMDSNSDGIGDLKGIKDKLSHFIESGITAIWLSPINRSPMVDFGYDISDFKDVDPIFGTIKDLEDLTAEAKKQNLKVILDLVPNHTSDQHKWFQMSINNTNNNNTNKYKDYYIWVDPVKDDKGNPIKDKYPNNWLSVFNGTGWTFHEGRKQFYFHQFYKQQPDLNYRNSDVREEMKNIMKFWLDKGIDGFRIDAVPHLFESANISLDEPPLGKNLNLSLHASLNHTLTKDQPETYELVKEWRDFVDNYAEENKRDEIVLLTEAYSSLENTLKYYEVGSNVPFNFKFITDANSSSTPEQFKVIIDNWIKGTPQNNVPNWVMGNHDRVRVGTRYPGRADHMIMLEMILPGVAVTYYGEEIGMVDNTTIYKYDVRDGCRTPFQWDNSINAGFSKIAENLLEKNWLPVHTSYKSGLNLEQEKKDSISHYHLYTNLTALRKRDVLKKGNFTIEILNKTVLAVVRQSEEEAVSLLINFSKNNTIVDISKLVNKRNNAKIYTSSVNSNLTVNQTVNPVAINIPGDTSIIVDSSTSGATIVNYSIMIFLSAVFISFFQR</sequence>
<evidence type="ECO:0000313" key="10">
    <source>
        <dbReference type="EnsemblMetazoa" id="NP_001035326"/>
    </source>
</evidence>
<reference evidence="9" key="3">
    <citation type="journal article" date="2007" name="Biosci. Biotechnol. Biochem.">
        <title>Molecular cloning of cDNAs and genes for three alpha-glucosidases from European honeybees, Apis mellifera L., and heterologous production of recombinant enzymes in Pichia pastoris.</title>
        <authorList>
            <person name="Nishimoto M."/>
            <person name="Mori H."/>
            <person name="Moteki T."/>
            <person name="Takamura Y."/>
            <person name="Iwai G."/>
            <person name="Miyaguchi Y."/>
            <person name="Okuyama M."/>
            <person name="Wongchawalit J."/>
            <person name="Surarit R."/>
            <person name="Svasti J."/>
            <person name="Kimura A."/>
            <person name="Chiba S."/>
        </authorList>
    </citation>
    <scope>NUCLEOTIDE SEQUENCE</scope>
</reference>
<dbReference type="InterPro" id="IPR006047">
    <property type="entry name" value="GH13_cat_dom"/>
</dbReference>
<dbReference type="GeneID" id="409889"/>
<dbReference type="InterPro" id="IPR017853">
    <property type="entry name" value="GH"/>
</dbReference>
<keyword evidence="6" id="KW-1133">Transmembrane helix</keyword>
<evidence type="ECO:0000256" key="6">
    <source>
        <dbReference type="SAM" id="Phobius"/>
    </source>
</evidence>
<dbReference type="CDD" id="cd11328">
    <property type="entry name" value="AmyAc_maltase"/>
    <property type="match status" value="1"/>
</dbReference>
<dbReference type="PANTHER" id="PTHR10357:SF179">
    <property type="entry name" value="NEUTRAL AND BASIC AMINO ACID TRANSPORT PROTEIN RBAT"/>
    <property type="match status" value="1"/>
</dbReference>